<comment type="caution">
    <text evidence="1">The sequence shown here is derived from an EMBL/GenBank/DDBJ whole genome shotgun (WGS) entry which is preliminary data.</text>
</comment>
<name>A0ABN7NP18_TIMPD</name>
<feature type="non-terminal residue" evidence="1">
    <location>
        <position position="1"/>
    </location>
</feature>
<evidence type="ECO:0000313" key="2">
    <source>
        <dbReference type="Proteomes" id="UP001153148"/>
    </source>
</evidence>
<proteinExistence type="predicted"/>
<dbReference type="EMBL" id="CAJPIN010001548">
    <property type="protein sequence ID" value="CAG2054626.1"/>
    <property type="molecule type" value="Genomic_DNA"/>
</dbReference>
<protein>
    <submittedName>
        <fullName evidence="1">Uncharacterized protein</fullName>
    </submittedName>
</protein>
<gene>
    <name evidence="1" type="ORF">TPAB3V08_LOCUS1647</name>
</gene>
<organism evidence="1 2">
    <name type="scientific">Timema podura</name>
    <name type="common">Walking stick</name>
    <dbReference type="NCBI Taxonomy" id="61482"/>
    <lineage>
        <taxon>Eukaryota</taxon>
        <taxon>Metazoa</taxon>
        <taxon>Ecdysozoa</taxon>
        <taxon>Arthropoda</taxon>
        <taxon>Hexapoda</taxon>
        <taxon>Insecta</taxon>
        <taxon>Pterygota</taxon>
        <taxon>Neoptera</taxon>
        <taxon>Polyneoptera</taxon>
        <taxon>Phasmatodea</taxon>
        <taxon>Timematodea</taxon>
        <taxon>Timematoidea</taxon>
        <taxon>Timematidae</taxon>
        <taxon>Timema</taxon>
    </lineage>
</organism>
<accession>A0ABN7NP18</accession>
<evidence type="ECO:0000313" key="1">
    <source>
        <dbReference type="EMBL" id="CAG2054626.1"/>
    </source>
</evidence>
<dbReference type="Proteomes" id="UP001153148">
    <property type="component" value="Unassembled WGS sequence"/>
</dbReference>
<reference evidence="1" key="1">
    <citation type="submission" date="2021-03" db="EMBL/GenBank/DDBJ databases">
        <authorList>
            <person name="Tran Van P."/>
        </authorList>
    </citation>
    <scope>NUCLEOTIDE SEQUENCE</scope>
</reference>
<sequence length="386" mass="43431">ECVTFQHQLNLVRGVMQRLEGRAPTLPDTRDPQTLLAAACSDKLRVLGEGLLDVLLYLVYEIGPVPRLPVSLYQMFDQRVCEQLFHCLCVREDTRMQLAACTLLVRMCGLQPWWGDFLANTLARLFSSQHSAIFPQDRVFILLTYLGRKSLGSGAPRSVVLDSVLAMLARLLSPLATPRSGFLRADMDLALISWVLLFLSVCFDTNSMSTTGPEEVSDKPKDKEQSFATRWDFIQGEVAMQKKYNSTSRSNASRSYRRKLQKRLMHHKQQLEDLEVAKKAFHASTQHLNSLRQVLSATETTRLENAVPFRLPPLTPANTTNVSFPPPPPPNFIKPMLLPALTALSNQAANLSSKLEAALKQQEQFYRKTLKQHSSKVSVVHLSDEV</sequence>
<keyword evidence="2" id="KW-1185">Reference proteome</keyword>